<evidence type="ECO:0000259" key="2">
    <source>
        <dbReference type="Pfam" id="PF07859"/>
    </source>
</evidence>
<dbReference type="Pfam" id="PF07859">
    <property type="entry name" value="Abhydrolase_3"/>
    <property type="match status" value="1"/>
</dbReference>
<dbReference type="GO" id="GO:0016787">
    <property type="term" value="F:hydrolase activity"/>
    <property type="evidence" value="ECO:0007669"/>
    <property type="project" value="UniProtKB-KW"/>
</dbReference>
<accession>A0A6G4TXG5</accession>
<dbReference type="Proteomes" id="UP000481583">
    <property type="component" value="Unassembled WGS sequence"/>
</dbReference>
<gene>
    <name evidence="3" type="ORF">G5C51_07420</name>
</gene>
<dbReference type="EMBL" id="JAAKZV010000020">
    <property type="protein sequence ID" value="NGN63737.1"/>
    <property type="molecule type" value="Genomic_DNA"/>
</dbReference>
<evidence type="ECO:0000256" key="1">
    <source>
        <dbReference type="ARBA" id="ARBA00022801"/>
    </source>
</evidence>
<reference evidence="3 4" key="1">
    <citation type="submission" date="2020-02" db="EMBL/GenBank/DDBJ databases">
        <title>Whole-genome analyses of novel actinobacteria.</title>
        <authorList>
            <person name="Sahin N."/>
        </authorList>
    </citation>
    <scope>NUCLEOTIDE SEQUENCE [LARGE SCALE GENOMIC DNA]</scope>
    <source>
        <strain evidence="3 4">A7024</strain>
    </source>
</reference>
<protein>
    <submittedName>
        <fullName evidence="3">Alpha/beta hydrolase</fullName>
    </submittedName>
</protein>
<dbReference type="PANTHER" id="PTHR48081">
    <property type="entry name" value="AB HYDROLASE SUPERFAMILY PROTEIN C4A8.06C"/>
    <property type="match status" value="1"/>
</dbReference>
<evidence type="ECO:0000313" key="4">
    <source>
        <dbReference type="Proteomes" id="UP000481583"/>
    </source>
</evidence>
<dbReference type="SUPFAM" id="SSF53474">
    <property type="entry name" value="alpha/beta-Hydrolases"/>
    <property type="match status" value="1"/>
</dbReference>
<comment type="caution">
    <text evidence="3">The sequence shown here is derived from an EMBL/GenBank/DDBJ whole genome shotgun (WGS) entry which is preliminary data.</text>
</comment>
<dbReference type="AlphaFoldDB" id="A0A6G4TXG5"/>
<dbReference type="PANTHER" id="PTHR48081:SF8">
    <property type="entry name" value="ALPHA_BETA HYDROLASE FOLD-3 DOMAIN-CONTAINING PROTEIN-RELATED"/>
    <property type="match status" value="1"/>
</dbReference>
<evidence type="ECO:0000313" key="3">
    <source>
        <dbReference type="EMBL" id="NGN63737.1"/>
    </source>
</evidence>
<organism evidence="3 4">
    <name type="scientific">Streptomyces coryli</name>
    <dbReference type="NCBI Taxonomy" id="1128680"/>
    <lineage>
        <taxon>Bacteria</taxon>
        <taxon>Bacillati</taxon>
        <taxon>Actinomycetota</taxon>
        <taxon>Actinomycetes</taxon>
        <taxon>Kitasatosporales</taxon>
        <taxon>Streptomycetaceae</taxon>
        <taxon>Streptomyces</taxon>
    </lineage>
</organism>
<feature type="domain" description="Alpha/beta hydrolase fold-3" evidence="2">
    <location>
        <begin position="49"/>
        <end position="249"/>
    </location>
</feature>
<sequence length="271" mass="28803">MLASAGARPKDAVDVASVADDVIPGPEGAPAIPVRVYRPTGPGSHGRPIVYLHGGGFVLGDLELYDATARALSAGSGRTLISVGYRLAPEHPFPAAAEDAYAALRWAAEHFGGAPAVAGDSAGGNLAAVCCLMARDRGGPTISRQVLIYPQLDPAQDTPSYRRNATGCFLTAAHLRWFWRQYAPRARDADHPYAAPLRARSHARLPPAYIVTAGCDPLCDEGEAYAWALSEAGVPVTHRRYDGMFHGFLGFADRLPEGAEAREGVCRFLRA</sequence>
<dbReference type="InterPro" id="IPR050300">
    <property type="entry name" value="GDXG_lipolytic_enzyme"/>
</dbReference>
<dbReference type="Gene3D" id="3.40.50.1820">
    <property type="entry name" value="alpha/beta hydrolase"/>
    <property type="match status" value="1"/>
</dbReference>
<proteinExistence type="predicted"/>
<dbReference type="InterPro" id="IPR029058">
    <property type="entry name" value="AB_hydrolase_fold"/>
</dbReference>
<keyword evidence="4" id="KW-1185">Reference proteome</keyword>
<name>A0A6G4TXG5_9ACTN</name>
<dbReference type="InterPro" id="IPR013094">
    <property type="entry name" value="AB_hydrolase_3"/>
</dbReference>
<keyword evidence="1 3" id="KW-0378">Hydrolase</keyword>